<dbReference type="GO" id="GO:0004314">
    <property type="term" value="F:[acyl-carrier-protein] S-malonyltransferase activity"/>
    <property type="evidence" value="ECO:0007669"/>
    <property type="project" value="UniProtKB-EC"/>
</dbReference>
<evidence type="ECO:0000313" key="5">
    <source>
        <dbReference type="Proteomes" id="UP001196980"/>
    </source>
</evidence>
<dbReference type="InterPro" id="IPR014043">
    <property type="entry name" value="Acyl_transferase_dom"/>
</dbReference>
<comment type="similarity">
    <text evidence="2">Belongs to the fabD family.</text>
</comment>
<evidence type="ECO:0000313" key="4">
    <source>
        <dbReference type="EMBL" id="MBV6341901.1"/>
    </source>
</evidence>
<dbReference type="PANTHER" id="PTHR42681">
    <property type="entry name" value="MALONYL-COA-ACYL CARRIER PROTEIN TRANSACYLASE, MITOCHONDRIAL"/>
    <property type="match status" value="1"/>
</dbReference>
<dbReference type="Proteomes" id="UP001196980">
    <property type="component" value="Unassembled WGS sequence"/>
</dbReference>
<evidence type="ECO:0000256" key="1">
    <source>
        <dbReference type="ARBA" id="ARBA00022679"/>
    </source>
</evidence>
<dbReference type="InterPro" id="IPR024925">
    <property type="entry name" value="Malonyl_CoA-ACP_transAc"/>
</dbReference>
<protein>
    <recommendedName>
        <fullName evidence="2">Malonyl CoA-acyl carrier protein transacylase</fullName>
        <ecNumber evidence="2">2.3.1.39</ecNumber>
    </recommendedName>
</protein>
<keyword evidence="1 2" id="KW-0808">Transferase</keyword>
<sequence>MRRAAFVFPGQGSQSIGMGLEFYEKYDEVRVVYKEASDALGYDIAELCFSGQKEELNKTFRTQPCILTTSIAAYRVLQLKGIRPDVVAGHSLGEYSALVAAGVLLLRDAVILTEKRGHFMQDAVPEGQGLMAAIIGLDREAVDRICMNAASGYVSPANYNCPEQVVIAGEKKAVEEAIRLAKQEGARRAVALAVSVPSHCTLMMSASEKLGTYMEGISFHKPEIPIVNNADAIVLGTVDKIKSSLVRQLNSPLLWEDSIRTITGMDVEVFVEVGPGTVLSGLIKRIDSKAAIYSVNDGASLERFLNALNA</sequence>
<reference evidence="4 5" key="1">
    <citation type="journal article" date="2020" name="J Geophys Res Biogeosci">
        <title>Magnetotaxis as an Adaptation to Enable Bacterial Shuttling of Microbial Sulfur and Sulfur Cycling Across Aquatic Oxic#Anoxic Interfaces.</title>
        <authorList>
            <person name="Li J."/>
            <person name="Liu P."/>
            <person name="Wang J."/>
            <person name="Roberts A.P."/>
            <person name="Pan Y."/>
        </authorList>
    </citation>
    <scope>NUCLEOTIDE SEQUENCE [LARGE SCALE GENOMIC DNA]</scope>
    <source>
        <strain evidence="4 5">MYR-1_YQ</strain>
    </source>
</reference>
<dbReference type="SMART" id="SM00827">
    <property type="entry name" value="PKS_AT"/>
    <property type="match status" value="1"/>
</dbReference>
<keyword evidence="5" id="KW-1185">Reference proteome</keyword>
<dbReference type="EMBL" id="JABXWD010000165">
    <property type="protein sequence ID" value="MBV6341901.1"/>
    <property type="molecule type" value="Genomic_DNA"/>
</dbReference>
<gene>
    <name evidence="4" type="primary">fabD</name>
    <name evidence="4" type="ORF">HWQ67_09915</name>
</gene>
<evidence type="ECO:0000256" key="2">
    <source>
        <dbReference type="PIRNR" id="PIRNR000446"/>
    </source>
</evidence>
<organism evidence="4 5">
    <name type="scientific">Candidatus Magnetobacterium casense</name>
    <dbReference type="NCBI Taxonomy" id="1455061"/>
    <lineage>
        <taxon>Bacteria</taxon>
        <taxon>Pseudomonadati</taxon>
        <taxon>Nitrospirota</taxon>
        <taxon>Thermodesulfovibrionia</taxon>
        <taxon>Thermodesulfovibrionales</taxon>
        <taxon>Candidatus Magnetobacteriaceae</taxon>
        <taxon>Candidatus Magnetobacterium</taxon>
    </lineage>
</organism>
<name>A0ABS6RZ79_9BACT</name>
<dbReference type="RefSeq" id="WP_218252530.1">
    <property type="nucleotide sequence ID" value="NZ_JABXWD010000165.1"/>
</dbReference>
<dbReference type="InterPro" id="IPR004410">
    <property type="entry name" value="Malonyl_CoA-ACP_transAc_FabD"/>
</dbReference>
<comment type="catalytic activity">
    <reaction evidence="2">
        <text>holo-[ACP] + malonyl-CoA = malonyl-[ACP] + CoA</text>
        <dbReference type="Rhea" id="RHEA:41792"/>
        <dbReference type="Rhea" id="RHEA-COMP:9623"/>
        <dbReference type="Rhea" id="RHEA-COMP:9685"/>
        <dbReference type="ChEBI" id="CHEBI:57287"/>
        <dbReference type="ChEBI" id="CHEBI:57384"/>
        <dbReference type="ChEBI" id="CHEBI:64479"/>
        <dbReference type="ChEBI" id="CHEBI:78449"/>
        <dbReference type="EC" id="2.3.1.39"/>
    </reaction>
</comment>
<dbReference type="NCBIfam" id="TIGR00128">
    <property type="entry name" value="fabD"/>
    <property type="match status" value="1"/>
</dbReference>
<dbReference type="PANTHER" id="PTHR42681:SF1">
    <property type="entry name" value="MALONYL-COA-ACYL CARRIER PROTEIN TRANSACYLASE, MITOCHONDRIAL"/>
    <property type="match status" value="1"/>
</dbReference>
<evidence type="ECO:0000259" key="3">
    <source>
        <dbReference type="SMART" id="SM00827"/>
    </source>
</evidence>
<proteinExistence type="inferred from homology"/>
<keyword evidence="2 4" id="KW-0012">Acyltransferase</keyword>
<dbReference type="EC" id="2.3.1.39" evidence="2"/>
<comment type="caution">
    <text evidence="4">The sequence shown here is derived from an EMBL/GenBank/DDBJ whole genome shotgun (WGS) entry which is preliminary data.</text>
</comment>
<accession>A0ABS6RZ79</accession>
<feature type="domain" description="Malonyl-CoA:ACP transacylase (MAT)" evidence="3">
    <location>
        <begin position="7"/>
        <end position="304"/>
    </location>
</feature>
<dbReference type="Pfam" id="PF00698">
    <property type="entry name" value="Acyl_transf_1"/>
    <property type="match status" value="1"/>
</dbReference>
<dbReference type="PIRSF" id="PIRSF000446">
    <property type="entry name" value="Mct"/>
    <property type="match status" value="1"/>
</dbReference>
<dbReference type="InterPro" id="IPR050858">
    <property type="entry name" value="Mal-CoA-ACP_Trans/PKS_FabD"/>
</dbReference>